<dbReference type="GO" id="GO:0022857">
    <property type="term" value="F:transmembrane transporter activity"/>
    <property type="evidence" value="ECO:0007669"/>
    <property type="project" value="InterPro"/>
</dbReference>
<evidence type="ECO:0000313" key="9">
    <source>
        <dbReference type="EMBL" id="TPW26764.1"/>
    </source>
</evidence>
<evidence type="ECO:0000256" key="5">
    <source>
        <dbReference type="ARBA" id="ARBA00022692"/>
    </source>
</evidence>
<dbReference type="AlphaFoldDB" id="A0A506U1A2"/>
<keyword evidence="7 8" id="KW-0472">Membrane</keyword>
<evidence type="ECO:0000313" key="10">
    <source>
        <dbReference type="Proteomes" id="UP000318801"/>
    </source>
</evidence>
<evidence type="ECO:0000256" key="4">
    <source>
        <dbReference type="ARBA" id="ARBA00022519"/>
    </source>
</evidence>
<keyword evidence="6 8" id="KW-1133">Transmembrane helix</keyword>
<feature type="transmembrane region" description="Helical" evidence="8">
    <location>
        <begin position="82"/>
        <end position="103"/>
    </location>
</feature>
<dbReference type="InterPro" id="IPR001851">
    <property type="entry name" value="ABC_transp_permease"/>
</dbReference>
<dbReference type="RefSeq" id="WP_141151125.1">
    <property type="nucleotide sequence ID" value="NZ_VHLG01000023.1"/>
</dbReference>
<dbReference type="Pfam" id="PF02653">
    <property type="entry name" value="BPD_transp_2"/>
    <property type="match status" value="1"/>
</dbReference>
<name>A0A506U1A2_9HYPH</name>
<reference evidence="9 10" key="1">
    <citation type="submission" date="2019-06" db="EMBL/GenBank/DDBJ databases">
        <authorList>
            <person name="Li M."/>
        </authorList>
    </citation>
    <scope>NUCLEOTIDE SEQUENCE [LARGE SCALE GENOMIC DNA]</scope>
    <source>
        <strain evidence="9 10">BGMRC2036</strain>
    </source>
</reference>
<keyword evidence="2" id="KW-0813">Transport</keyword>
<evidence type="ECO:0000256" key="2">
    <source>
        <dbReference type="ARBA" id="ARBA00022448"/>
    </source>
</evidence>
<comment type="caution">
    <text evidence="9">The sequence shown here is derived from an EMBL/GenBank/DDBJ whole genome shotgun (WGS) entry which is preliminary data.</text>
</comment>
<feature type="transmembrane region" description="Helical" evidence="8">
    <location>
        <begin position="60"/>
        <end position="76"/>
    </location>
</feature>
<evidence type="ECO:0000256" key="6">
    <source>
        <dbReference type="ARBA" id="ARBA00022989"/>
    </source>
</evidence>
<feature type="transmembrane region" description="Helical" evidence="8">
    <location>
        <begin position="7"/>
        <end position="28"/>
    </location>
</feature>
<keyword evidence="3" id="KW-1003">Cell membrane</keyword>
<dbReference type="EMBL" id="VHLG01000023">
    <property type="protein sequence ID" value="TPW26764.1"/>
    <property type="molecule type" value="Genomic_DNA"/>
</dbReference>
<keyword evidence="4" id="KW-0997">Cell inner membrane</keyword>
<feature type="transmembrane region" description="Helical" evidence="8">
    <location>
        <begin position="150"/>
        <end position="173"/>
    </location>
</feature>
<accession>A0A506U1A2</accession>
<sequence length="320" mass="32993">MTRPLSFYLRLALLPALVIIFSVMTSGFLSIGNIYAIGQTFAVVAPVALAIGLTMIAGELDLSVGAMVALAGLIMVKFGADYAVLGILAAVLFGALVGVLNAWLTLRLKVSSLVTTLGIMIVLQGASVWLEGGKTAIFDHLEMTDFVGLTVLGIFSPWSISALVLGAVLFVVLSFTRLGRDIYAAGSDRKAALMSGTRIRPALITVFVCAGVFAAIDGVLMAISLGRASSQFGGSLLIQSVTAAILGGVALSGGVGKVSGILLGALILSVLSNGLSYIGADSSTILLANGGILLIVVLFESALTERFLRSFGQSIQTIKH</sequence>
<gene>
    <name evidence="9" type="ORF">FJU08_21590</name>
</gene>
<feature type="transmembrane region" description="Helical" evidence="8">
    <location>
        <begin position="258"/>
        <end position="278"/>
    </location>
</feature>
<dbReference type="OrthoDB" id="7284468at2"/>
<feature type="transmembrane region" description="Helical" evidence="8">
    <location>
        <begin position="34"/>
        <end position="53"/>
    </location>
</feature>
<evidence type="ECO:0000256" key="8">
    <source>
        <dbReference type="SAM" id="Phobius"/>
    </source>
</evidence>
<protein>
    <submittedName>
        <fullName evidence="9">ABC transporter permease</fullName>
    </submittedName>
</protein>
<comment type="subcellular location">
    <subcellularLocation>
        <location evidence="1">Cell membrane</location>
        <topology evidence="1">Multi-pass membrane protein</topology>
    </subcellularLocation>
</comment>
<keyword evidence="5 8" id="KW-0812">Transmembrane</keyword>
<evidence type="ECO:0000256" key="3">
    <source>
        <dbReference type="ARBA" id="ARBA00022475"/>
    </source>
</evidence>
<keyword evidence="10" id="KW-1185">Reference proteome</keyword>
<feature type="transmembrane region" description="Helical" evidence="8">
    <location>
        <begin position="284"/>
        <end position="303"/>
    </location>
</feature>
<dbReference type="PANTHER" id="PTHR32196">
    <property type="entry name" value="ABC TRANSPORTER PERMEASE PROTEIN YPHD-RELATED-RELATED"/>
    <property type="match status" value="1"/>
</dbReference>
<feature type="transmembrane region" description="Helical" evidence="8">
    <location>
        <begin position="110"/>
        <end position="130"/>
    </location>
</feature>
<dbReference type="CDD" id="cd06579">
    <property type="entry name" value="TM_PBP1_transp_AraH_like"/>
    <property type="match status" value="1"/>
</dbReference>
<feature type="transmembrane region" description="Helical" evidence="8">
    <location>
        <begin position="232"/>
        <end position="251"/>
    </location>
</feature>
<dbReference type="GO" id="GO:0005886">
    <property type="term" value="C:plasma membrane"/>
    <property type="evidence" value="ECO:0007669"/>
    <property type="project" value="UniProtKB-SubCell"/>
</dbReference>
<dbReference type="Proteomes" id="UP000318801">
    <property type="component" value="Unassembled WGS sequence"/>
</dbReference>
<proteinExistence type="predicted"/>
<dbReference type="PANTHER" id="PTHR32196:SF21">
    <property type="entry name" value="ABC TRANSPORTER PERMEASE PROTEIN YPHD-RELATED"/>
    <property type="match status" value="1"/>
</dbReference>
<feature type="transmembrane region" description="Helical" evidence="8">
    <location>
        <begin position="202"/>
        <end position="226"/>
    </location>
</feature>
<evidence type="ECO:0000256" key="1">
    <source>
        <dbReference type="ARBA" id="ARBA00004651"/>
    </source>
</evidence>
<evidence type="ECO:0000256" key="7">
    <source>
        <dbReference type="ARBA" id="ARBA00023136"/>
    </source>
</evidence>
<organism evidence="9 10">
    <name type="scientific">Martelella alba</name>
    <dbReference type="NCBI Taxonomy" id="2590451"/>
    <lineage>
        <taxon>Bacteria</taxon>
        <taxon>Pseudomonadati</taxon>
        <taxon>Pseudomonadota</taxon>
        <taxon>Alphaproteobacteria</taxon>
        <taxon>Hyphomicrobiales</taxon>
        <taxon>Aurantimonadaceae</taxon>
        <taxon>Martelella</taxon>
    </lineage>
</organism>